<dbReference type="Pfam" id="PF00400">
    <property type="entry name" value="WD40"/>
    <property type="match status" value="4"/>
</dbReference>
<accession>A0AAW0JSU5</accession>
<sequence>MEFVCQEGTEDSKKLVSCVENSCVEHIEPNQFNYKLKAKETALSNLTFDSKPENERSVKPKPVSKFHSKKAIVSSNKSKQPLSDDDDALPNFRPSITDLPAALISEILNCLDPKELGIVSCVSESLHRLASEHHVWKEFYCERWGLPIAPTPLDSGFSNEKSWKELYAEREFRSNTMYSGSWDMTVRVWDRFSMKCLTVLRHSDWVWGLAPHDTTVASTSGSDVYIWDSISGTLITIICSAHVGNTYSVARSHTGNYLFTGGEDGAIHMFKIARHCTGAAVSQVSTWIPHSGPVHSLAFEFPWLVSASSDGKLSLIDVRKLLGTCKGKSISRTKHVDKNGVEPPQRMQADLCPKKKKAGCLPISKSWNEAENSLLLVASRHLLSGV</sequence>
<dbReference type="EMBL" id="PKMF04000472">
    <property type="protein sequence ID" value="KAK7829807.1"/>
    <property type="molecule type" value="Genomic_DNA"/>
</dbReference>
<dbReference type="SMART" id="SM00256">
    <property type="entry name" value="FBOX"/>
    <property type="match status" value="1"/>
</dbReference>
<dbReference type="SMART" id="SM00320">
    <property type="entry name" value="WD40"/>
    <property type="match status" value="4"/>
</dbReference>
<evidence type="ECO:0000313" key="3">
    <source>
        <dbReference type="EMBL" id="KAK7829807.1"/>
    </source>
</evidence>
<dbReference type="InterPro" id="IPR001680">
    <property type="entry name" value="WD40_rpt"/>
</dbReference>
<dbReference type="PANTHER" id="PTHR19855:SF19">
    <property type="entry name" value="OS04G0619700 PROTEIN"/>
    <property type="match status" value="1"/>
</dbReference>
<dbReference type="AlphaFoldDB" id="A0AAW0JSU5"/>
<dbReference type="InterPro" id="IPR036322">
    <property type="entry name" value="WD40_repeat_dom_sf"/>
</dbReference>
<keyword evidence="4" id="KW-1185">Reference proteome</keyword>
<dbReference type="SUPFAM" id="SSF81383">
    <property type="entry name" value="F-box domain"/>
    <property type="match status" value="1"/>
</dbReference>
<dbReference type="InterPro" id="IPR015943">
    <property type="entry name" value="WD40/YVTN_repeat-like_dom_sf"/>
</dbReference>
<name>A0AAW0JSU5_QUESU</name>
<dbReference type="Proteomes" id="UP000237347">
    <property type="component" value="Unassembled WGS sequence"/>
</dbReference>
<proteinExistence type="predicted"/>
<protein>
    <submittedName>
        <fullName evidence="3">F-box/wd-40 repeat-containing protein</fullName>
    </submittedName>
</protein>
<feature type="domain" description="F-box" evidence="2">
    <location>
        <begin position="93"/>
        <end position="139"/>
    </location>
</feature>
<reference evidence="3 4" key="1">
    <citation type="journal article" date="2018" name="Sci. Data">
        <title>The draft genome sequence of cork oak.</title>
        <authorList>
            <person name="Ramos A.M."/>
            <person name="Usie A."/>
            <person name="Barbosa P."/>
            <person name="Barros P.M."/>
            <person name="Capote T."/>
            <person name="Chaves I."/>
            <person name="Simoes F."/>
            <person name="Abreu I."/>
            <person name="Carrasquinho I."/>
            <person name="Faro C."/>
            <person name="Guimaraes J.B."/>
            <person name="Mendonca D."/>
            <person name="Nobrega F."/>
            <person name="Rodrigues L."/>
            <person name="Saibo N.J.M."/>
            <person name="Varela M.C."/>
            <person name="Egas C."/>
            <person name="Matos J."/>
            <person name="Miguel C.M."/>
            <person name="Oliveira M.M."/>
            <person name="Ricardo C.P."/>
            <person name="Goncalves S."/>
        </authorList>
    </citation>
    <scope>NUCLEOTIDE SEQUENCE [LARGE SCALE GENOMIC DNA]</scope>
    <source>
        <strain evidence="4">cv. HL8</strain>
    </source>
</reference>
<dbReference type="InterPro" id="IPR036047">
    <property type="entry name" value="F-box-like_dom_sf"/>
</dbReference>
<dbReference type="Gene3D" id="1.20.1280.50">
    <property type="match status" value="1"/>
</dbReference>
<dbReference type="SUPFAM" id="SSF50978">
    <property type="entry name" value="WD40 repeat-like"/>
    <property type="match status" value="1"/>
</dbReference>
<dbReference type="Pfam" id="PF12937">
    <property type="entry name" value="F-box-like"/>
    <property type="match status" value="1"/>
</dbReference>
<dbReference type="InterPro" id="IPR001810">
    <property type="entry name" value="F-box_dom"/>
</dbReference>
<comment type="caution">
    <text evidence="3">The sequence shown here is derived from an EMBL/GenBank/DDBJ whole genome shotgun (WGS) entry which is preliminary data.</text>
</comment>
<evidence type="ECO:0000313" key="4">
    <source>
        <dbReference type="Proteomes" id="UP000237347"/>
    </source>
</evidence>
<dbReference type="PROSITE" id="PS50181">
    <property type="entry name" value="FBOX"/>
    <property type="match status" value="1"/>
</dbReference>
<feature type="region of interest" description="Disordered" evidence="1">
    <location>
        <begin position="47"/>
        <end position="89"/>
    </location>
</feature>
<dbReference type="PANTHER" id="PTHR19855">
    <property type="entry name" value="WD40 REPEAT PROTEIN 12, 37"/>
    <property type="match status" value="1"/>
</dbReference>
<evidence type="ECO:0000259" key="2">
    <source>
        <dbReference type="PROSITE" id="PS50181"/>
    </source>
</evidence>
<organism evidence="3 4">
    <name type="scientific">Quercus suber</name>
    <name type="common">Cork oak</name>
    <dbReference type="NCBI Taxonomy" id="58331"/>
    <lineage>
        <taxon>Eukaryota</taxon>
        <taxon>Viridiplantae</taxon>
        <taxon>Streptophyta</taxon>
        <taxon>Embryophyta</taxon>
        <taxon>Tracheophyta</taxon>
        <taxon>Spermatophyta</taxon>
        <taxon>Magnoliopsida</taxon>
        <taxon>eudicotyledons</taxon>
        <taxon>Gunneridae</taxon>
        <taxon>Pentapetalae</taxon>
        <taxon>rosids</taxon>
        <taxon>fabids</taxon>
        <taxon>Fagales</taxon>
        <taxon>Fagaceae</taxon>
        <taxon>Quercus</taxon>
    </lineage>
</organism>
<dbReference type="Gene3D" id="2.130.10.10">
    <property type="entry name" value="YVTN repeat-like/Quinoprotein amine dehydrogenase"/>
    <property type="match status" value="2"/>
</dbReference>
<evidence type="ECO:0000256" key="1">
    <source>
        <dbReference type="SAM" id="MobiDB-lite"/>
    </source>
</evidence>
<gene>
    <name evidence="3" type="ORF">CFP56_028815</name>
</gene>